<sequence length="1020" mass="114024">MAMPLSHLVNGVLYRKKSVAPAEARALQPICAALEVHNWKTAQLAVAKQLKKLPHHYLAHALNCLALSGPRPMSDSARKEIQSTIEYIKTHTNGAGLGDPETLLVLACTIAAVNDDKDAAHEEVDALMSLAVERHPNKEDVNIEAFQAFVRSGNYKSAQQTSIRLHKNNPNQTHYLWWSVAAILLRVRSSPTTAGADVDKTNEVLLTLAERQLATHFKPTSEGATSDQDQKYESDHEFYLVTRFLELCAVHWPSDSTSASVFPSIPRSTGELTPTARLLRHLASPEADSYCATGLGLKIWRREVELKHGSRASGEWKAGWERMKKGIEEGSVLFRRKQILGRTSSHFDWPRFHRDTNWHTLLYLIRSAFAMADDSSLAFAGSSDSSDFTPRSSPTAEGQQLVAETRKLLEQFSEGLHASSAPHERGYLLGLLEIARENRRREWDEGSERLGKLVTRYFERFEGKMCCFDDLRAYLEVLDEEESRQAREKLEERGNSAGDLTEKQAYSLINAAKIARFLAPSSTSAEAQVILAHSYLTRYFQVLPLGFHLDSTDLQPADDFALLAAQAFVSAYHLDRDRSRLESALLVLDYALQRSRHKYQIRLLAINIQRQLGASSIAMDLNRSLGIKSIQFDTLIHVAATRGSTFANAAGATTSANDAGILDELRKANKWYGAGLDEAADMVVRVFMLHNFSKIEDFFEFQTRLSNSYTRDLVIIESLRIQLLRGAVINPSLGFTTDPLKAILQSCDADRYSDNRDFDTIPNLQRKDEASIWDQTGLGPRPGREWLTAIAQAYQRFLDPLAVVDGEDEQAFDSTEVSGSAPDIGQFVADHYRFLQLLPSEKAMVDFSRLAGKVFVAALDDPKPEQLAHSFFSDQLASLTSAIEDSARLPWEVLSIAANAFELALTDRTAQAYCLLDLALGIVTEHLTSTKATDHAKHVKRLRNFRTKSREATQKIGKEVTNWAKKVGKERNKVIGNVVTLKQFEKFDDDTVLDWAHALVESRKNSAETLGAAIHRRCIK</sequence>
<keyword evidence="3" id="KW-1185">Reference proteome</keyword>
<dbReference type="Proteomes" id="UP000249723">
    <property type="component" value="Unassembled WGS sequence"/>
</dbReference>
<dbReference type="PANTHER" id="PTHR22767:SF3">
    <property type="entry name" value="N-ALPHA-ACETYLTRANSFERASE 25, NATB AUXILIARY SUBUNIT"/>
    <property type="match status" value="1"/>
</dbReference>
<dbReference type="EMBL" id="FMWP01000091">
    <property type="protein sequence ID" value="SCZ96879.1"/>
    <property type="molecule type" value="Genomic_DNA"/>
</dbReference>
<dbReference type="OrthoDB" id="1874341at2759"/>
<evidence type="ECO:0000313" key="3">
    <source>
        <dbReference type="Proteomes" id="UP000249723"/>
    </source>
</evidence>
<dbReference type="AlphaFoldDB" id="A0A2X0KS48"/>
<name>A0A2X0KS48_9BASI</name>
<proteinExistence type="inferred from homology"/>
<evidence type="ECO:0000313" key="2">
    <source>
        <dbReference type="EMBL" id="SCZ96879.1"/>
    </source>
</evidence>
<accession>A0A2X0KS48</accession>
<comment type="similarity">
    <text evidence="1">Belongs to the MDM20/NAA25 family.</text>
</comment>
<dbReference type="GO" id="GO:0031416">
    <property type="term" value="C:NatB complex"/>
    <property type="evidence" value="ECO:0007669"/>
    <property type="project" value="TreeGrafter"/>
</dbReference>
<dbReference type="Pfam" id="PF09797">
    <property type="entry name" value="NatB_MDM20"/>
    <property type="match status" value="1"/>
</dbReference>
<dbReference type="STRING" id="289078.A0A2X0KS48"/>
<gene>
    <name evidence="2" type="ORF">BZ3500_MVSOF-1268-A1-R1_CHR4-1G06812</name>
</gene>
<protein>
    <submittedName>
        <fullName evidence="2">BZ3500_MvSof-1268-A1-R1_Chr4-1g06812 protein</fullName>
    </submittedName>
</protein>
<reference evidence="3" key="1">
    <citation type="submission" date="2016-10" db="EMBL/GenBank/DDBJ databases">
        <authorList>
            <person name="Jeantristanb JTB J.-T."/>
            <person name="Ricardo R."/>
        </authorList>
    </citation>
    <scope>NUCLEOTIDE SEQUENCE [LARGE SCALE GENOMIC DNA]</scope>
</reference>
<dbReference type="InterPro" id="IPR019183">
    <property type="entry name" value="NAA25_NatB_aux_su"/>
</dbReference>
<evidence type="ECO:0000256" key="1">
    <source>
        <dbReference type="ARBA" id="ARBA00006298"/>
    </source>
</evidence>
<dbReference type="PANTHER" id="PTHR22767">
    <property type="entry name" value="N-TERMINAL ACETYLTRANSFERASE-RELATED"/>
    <property type="match status" value="1"/>
</dbReference>
<organism evidence="2 3">
    <name type="scientific">Microbotryum saponariae</name>
    <dbReference type="NCBI Taxonomy" id="289078"/>
    <lineage>
        <taxon>Eukaryota</taxon>
        <taxon>Fungi</taxon>
        <taxon>Dikarya</taxon>
        <taxon>Basidiomycota</taxon>
        <taxon>Pucciniomycotina</taxon>
        <taxon>Microbotryomycetes</taxon>
        <taxon>Microbotryales</taxon>
        <taxon>Microbotryaceae</taxon>
        <taxon>Microbotryum</taxon>
    </lineage>
</organism>